<dbReference type="SUPFAM" id="SSF103473">
    <property type="entry name" value="MFS general substrate transporter"/>
    <property type="match status" value="1"/>
</dbReference>
<dbReference type="PRINTS" id="PR01035">
    <property type="entry name" value="TCRTETA"/>
</dbReference>
<evidence type="ECO:0000256" key="3">
    <source>
        <dbReference type="ARBA" id="ARBA00022692"/>
    </source>
</evidence>
<comment type="caution">
    <text evidence="8">The sequence shown here is derived from an EMBL/GenBank/DDBJ whole genome shotgun (WGS) entry which is preliminary data.</text>
</comment>
<dbReference type="PROSITE" id="PS50850">
    <property type="entry name" value="MFS"/>
    <property type="match status" value="1"/>
</dbReference>
<evidence type="ECO:0000256" key="4">
    <source>
        <dbReference type="ARBA" id="ARBA00022989"/>
    </source>
</evidence>
<dbReference type="Proteomes" id="UP000265581">
    <property type="component" value="Unassembled WGS sequence"/>
</dbReference>
<feature type="transmembrane region" description="Helical" evidence="6">
    <location>
        <begin position="136"/>
        <end position="158"/>
    </location>
</feature>
<feature type="transmembrane region" description="Helical" evidence="6">
    <location>
        <begin position="104"/>
        <end position="124"/>
    </location>
</feature>
<feature type="transmembrane region" description="Helical" evidence="6">
    <location>
        <begin position="48"/>
        <end position="67"/>
    </location>
</feature>
<feature type="transmembrane region" description="Helical" evidence="6">
    <location>
        <begin position="401"/>
        <end position="424"/>
    </location>
</feature>
<dbReference type="PANTHER" id="PTHR42718:SF9">
    <property type="entry name" value="MAJOR FACILITATOR SUPERFAMILY MULTIDRUG TRANSPORTER MFSC"/>
    <property type="match status" value="1"/>
</dbReference>
<organism evidence="8 9">
    <name type="scientific">Aeromicrobium endophyticum</name>
    <dbReference type="NCBI Taxonomy" id="2292704"/>
    <lineage>
        <taxon>Bacteria</taxon>
        <taxon>Bacillati</taxon>
        <taxon>Actinomycetota</taxon>
        <taxon>Actinomycetes</taxon>
        <taxon>Propionibacteriales</taxon>
        <taxon>Nocardioidaceae</taxon>
        <taxon>Aeromicrobium</taxon>
    </lineage>
</organism>
<feature type="transmembrane region" description="Helical" evidence="6">
    <location>
        <begin position="12"/>
        <end position="36"/>
    </location>
</feature>
<feature type="transmembrane region" description="Helical" evidence="6">
    <location>
        <begin position="367"/>
        <end position="389"/>
    </location>
</feature>
<comment type="subcellular location">
    <subcellularLocation>
        <location evidence="1">Cell membrane</location>
        <topology evidence="1">Multi-pass membrane protein</topology>
    </subcellularLocation>
</comment>
<keyword evidence="9" id="KW-1185">Reference proteome</keyword>
<gene>
    <name evidence="8" type="ORF">DX116_05190</name>
</gene>
<feature type="transmembrane region" description="Helical" evidence="6">
    <location>
        <begin position="336"/>
        <end position="355"/>
    </location>
</feature>
<dbReference type="Gene3D" id="1.20.1250.20">
    <property type="entry name" value="MFS general substrate transporter like domains"/>
    <property type="match status" value="1"/>
</dbReference>
<protein>
    <submittedName>
        <fullName evidence="8">MFS transporter</fullName>
    </submittedName>
</protein>
<dbReference type="OrthoDB" id="4484751at2"/>
<proteinExistence type="predicted"/>
<name>A0A371PBP0_9ACTN</name>
<evidence type="ECO:0000313" key="9">
    <source>
        <dbReference type="Proteomes" id="UP000265581"/>
    </source>
</evidence>
<dbReference type="RefSeq" id="WP_119703100.1">
    <property type="nucleotide sequence ID" value="NZ_JBHSOI010000001.1"/>
</dbReference>
<evidence type="ECO:0000256" key="6">
    <source>
        <dbReference type="SAM" id="Phobius"/>
    </source>
</evidence>
<dbReference type="PANTHER" id="PTHR42718">
    <property type="entry name" value="MAJOR FACILITATOR SUPERFAMILY MULTIDRUG TRANSPORTER MFSC"/>
    <property type="match status" value="1"/>
</dbReference>
<dbReference type="CDD" id="cd17504">
    <property type="entry name" value="MFS_MMR_MDR_like"/>
    <property type="match status" value="1"/>
</dbReference>
<dbReference type="GO" id="GO:0005886">
    <property type="term" value="C:plasma membrane"/>
    <property type="evidence" value="ECO:0007669"/>
    <property type="project" value="UniProtKB-SubCell"/>
</dbReference>
<evidence type="ECO:0000259" key="7">
    <source>
        <dbReference type="PROSITE" id="PS50850"/>
    </source>
</evidence>
<dbReference type="Gene3D" id="1.20.1720.10">
    <property type="entry name" value="Multidrug resistance protein D"/>
    <property type="match status" value="1"/>
</dbReference>
<keyword evidence="4 6" id="KW-1133">Transmembrane helix</keyword>
<sequence>MPSTARRTHYWVTFAVLAVSVASYTLMQSLTIPVLSELETEFNTDQNTVTWLLTGYLLSASIFTPIMGRLGDAYGKQRLLVISLAALAIGSLAAALAPTIGLLIAARVLQGVGGGVLPLAFGIIRDEFPREKIGGAVSIVSSLLAVGFGAGIVIAGPLSSALSYHWLFWLPFIVTAVAAVVAAVLVPESPVRTPGRIAIVPAILLSSWLVALLLSLSQAPQWGWGDAKTIGLLIAAAVLAVAWVRVELVVDVPLIDMKMMRLPGVWTTNLVALLLGVGMYASFGFIPQFNQTPSSAGYGFGSTITESGMILLPSAIMSFLTGLVAAPIARRIGPKTVVVFGSVLAAVGMFMMAAFHAEPWQVAVSNAITGTGIGLAFACLAGLIVAAVTPEQTGVASGMNANIRTIGGSIGTAVMASIVTAHFLPSGFPKEVGYTAGFVVLGVALLAAAAAGLAIPSMSEKAIEDKLEQERIDRELAVMSA</sequence>
<dbReference type="AlphaFoldDB" id="A0A371PBP0"/>
<evidence type="ECO:0000256" key="1">
    <source>
        <dbReference type="ARBA" id="ARBA00004651"/>
    </source>
</evidence>
<feature type="transmembrane region" description="Helical" evidence="6">
    <location>
        <begin position="164"/>
        <end position="186"/>
    </location>
</feature>
<feature type="transmembrane region" description="Helical" evidence="6">
    <location>
        <begin position="270"/>
        <end position="289"/>
    </location>
</feature>
<keyword evidence="2" id="KW-0813">Transport</keyword>
<feature type="transmembrane region" description="Helical" evidence="6">
    <location>
        <begin position="436"/>
        <end position="456"/>
    </location>
</feature>
<feature type="transmembrane region" description="Helical" evidence="6">
    <location>
        <begin position="229"/>
        <end position="250"/>
    </location>
</feature>
<feature type="transmembrane region" description="Helical" evidence="6">
    <location>
        <begin position="79"/>
        <end position="98"/>
    </location>
</feature>
<dbReference type="InterPro" id="IPR001958">
    <property type="entry name" value="Tet-R_TetA/multi-R_MdtG-like"/>
</dbReference>
<feature type="transmembrane region" description="Helical" evidence="6">
    <location>
        <begin position="198"/>
        <end position="217"/>
    </location>
</feature>
<dbReference type="InterPro" id="IPR011701">
    <property type="entry name" value="MFS"/>
</dbReference>
<evidence type="ECO:0000256" key="2">
    <source>
        <dbReference type="ARBA" id="ARBA00022448"/>
    </source>
</evidence>
<dbReference type="GO" id="GO:0022857">
    <property type="term" value="F:transmembrane transporter activity"/>
    <property type="evidence" value="ECO:0007669"/>
    <property type="project" value="InterPro"/>
</dbReference>
<feature type="domain" description="Major facilitator superfamily (MFS) profile" evidence="7">
    <location>
        <begin position="13"/>
        <end position="459"/>
    </location>
</feature>
<keyword evidence="5 6" id="KW-0472">Membrane</keyword>
<dbReference type="InterPro" id="IPR036259">
    <property type="entry name" value="MFS_trans_sf"/>
</dbReference>
<evidence type="ECO:0000313" key="8">
    <source>
        <dbReference type="EMBL" id="REK72986.1"/>
    </source>
</evidence>
<evidence type="ECO:0000256" key="5">
    <source>
        <dbReference type="ARBA" id="ARBA00023136"/>
    </source>
</evidence>
<feature type="transmembrane region" description="Helical" evidence="6">
    <location>
        <begin position="309"/>
        <end position="329"/>
    </location>
</feature>
<dbReference type="EMBL" id="QUBR01000001">
    <property type="protein sequence ID" value="REK72986.1"/>
    <property type="molecule type" value="Genomic_DNA"/>
</dbReference>
<keyword evidence="3 6" id="KW-0812">Transmembrane</keyword>
<reference evidence="8 9" key="1">
    <citation type="submission" date="2018-08" db="EMBL/GenBank/DDBJ databases">
        <title>Aeromicrobium sp. M2KJ-4, whole genome shotgun sequence.</title>
        <authorList>
            <person name="Tuo L."/>
        </authorList>
    </citation>
    <scope>NUCLEOTIDE SEQUENCE [LARGE SCALE GENOMIC DNA]</scope>
    <source>
        <strain evidence="8 9">M2KJ-4</strain>
    </source>
</reference>
<dbReference type="Pfam" id="PF07690">
    <property type="entry name" value="MFS_1"/>
    <property type="match status" value="1"/>
</dbReference>
<accession>A0A371PBP0</accession>
<dbReference type="InterPro" id="IPR020846">
    <property type="entry name" value="MFS_dom"/>
</dbReference>